<dbReference type="FunCoup" id="G0NF23">
    <property type="interactions" value="388"/>
</dbReference>
<dbReference type="InterPro" id="IPR007767">
    <property type="entry name" value="DUF684"/>
</dbReference>
<dbReference type="EMBL" id="GL379874">
    <property type="protein sequence ID" value="EGT59119.1"/>
    <property type="molecule type" value="Genomic_DNA"/>
</dbReference>
<keyword evidence="2" id="KW-1185">Reference proteome</keyword>
<proteinExistence type="predicted"/>
<reference evidence="2" key="1">
    <citation type="submission" date="2011-07" db="EMBL/GenBank/DDBJ databases">
        <authorList>
            <consortium name="Caenorhabditis brenneri Sequencing and Analysis Consortium"/>
            <person name="Wilson R.K."/>
        </authorList>
    </citation>
    <scope>NUCLEOTIDE SEQUENCE [LARGE SCALE GENOMIC DNA]</scope>
    <source>
        <strain evidence="2">PB2801</strain>
    </source>
</reference>
<dbReference type="Proteomes" id="UP000008068">
    <property type="component" value="Unassembled WGS sequence"/>
</dbReference>
<dbReference type="AlphaFoldDB" id="G0NF23"/>
<evidence type="ECO:0000313" key="2">
    <source>
        <dbReference type="Proteomes" id="UP000008068"/>
    </source>
</evidence>
<dbReference type="Pfam" id="PF05075">
    <property type="entry name" value="DUF684"/>
    <property type="match status" value="1"/>
</dbReference>
<dbReference type="PANTHER" id="PTHR31464:SF4">
    <property type="entry name" value="DUF4242 DOMAIN-CONTAINING PROTEIN-RELATED"/>
    <property type="match status" value="1"/>
</dbReference>
<accession>G0NF23</accession>
<protein>
    <submittedName>
        <fullName evidence="1">Uncharacterized protein</fullName>
    </submittedName>
</protein>
<gene>
    <name evidence="1" type="ORF">CAEBREN_04929</name>
</gene>
<dbReference type="HOGENOM" id="CLU_040461_0_0_1"/>
<dbReference type="PANTHER" id="PTHR31464">
    <property type="entry name" value="PROTEIN CBG01266"/>
    <property type="match status" value="1"/>
</dbReference>
<dbReference type="STRING" id="135651.G0NF23"/>
<organism evidence="2">
    <name type="scientific">Caenorhabditis brenneri</name>
    <name type="common">Nematode worm</name>
    <dbReference type="NCBI Taxonomy" id="135651"/>
    <lineage>
        <taxon>Eukaryota</taxon>
        <taxon>Metazoa</taxon>
        <taxon>Ecdysozoa</taxon>
        <taxon>Nematoda</taxon>
        <taxon>Chromadorea</taxon>
        <taxon>Rhabditida</taxon>
        <taxon>Rhabditina</taxon>
        <taxon>Rhabditomorpha</taxon>
        <taxon>Rhabditoidea</taxon>
        <taxon>Rhabditidae</taxon>
        <taxon>Peloderinae</taxon>
        <taxon>Caenorhabditis</taxon>
    </lineage>
</organism>
<evidence type="ECO:0000313" key="1">
    <source>
        <dbReference type="EMBL" id="EGT59119.1"/>
    </source>
</evidence>
<dbReference type="InParanoid" id="G0NF23"/>
<dbReference type="OMA" id="EYKINYW"/>
<name>G0NF23_CAEBE</name>
<dbReference type="OrthoDB" id="5789346at2759"/>
<sequence length="397" mass="45519">MTDLVHLSNAIDLFDDFLDVGRFSFHHLSKRIRVVTEVGPVIRRIEEVGVEHQDIRMTEALENLGNKIYELSVKMNRNWDVLKFFMSENPIFGDVAQEAGTVTKFLQDTISHPCGHSFGIFGDACGKMSPLMNGYKLITLLEQDTTNALKKAMNEDILKRTNTFERWRGILDGVMTHFLFLESFCNGLFWEQNMYGPNNLKQKIAIIIGKFDDWKDEYKINYWPETVQQTIYKVQDQNQTLSNDQKARKLQGLLDQILTDDSFLIMVYDFESTKDHSFESSDNQLVTSFGNAGCNIAVYRSRSWKNEKEADIWRMKKVIEDCKVKAKTWTKPLPDLPKFIMSNVIPNSGFIGLIKDELAVAILSANNQNPHYATPGHWTCVSIGSNALEYILIAGFR</sequence>
<dbReference type="eggNOG" id="ENOG502TGYC">
    <property type="taxonomic scope" value="Eukaryota"/>
</dbReference>